<organism evidence="2 3">
    <name type="scientific">Maridesulfovibrio hydrothermalis AM13 = DSM 14728</name>
    <dbReference type="NCBI Taxonomy" id="1121451"/>
    <lineage>
        <taxon>Bacteria</taxon>
        <taxon>Pseudomonadati</taxon>
        <taxon>Thermodesulfobacteriota</taxon>
        <taxon>Desulfovibrionia</taxon>
        <taxon>Desulfovibrionales</taxon>
        <taxon>Desulfovibrionaceae</taxon>
        <taxon>Maridesulfovibrio</taxon>
    </lineage>
</organism>
<dbReference type="OrthoDB" id="5457320at2"/>
<dbReference type="eggNOG" id="COG0176">
    <property type="taxonomic scope" value="Bacteria"/>
</dbReference>
<dbReference type="STRING" id="1121451.DESAM_22307"/>
<dbReference type="SUPFAM" id="SSF51569">
    <property type="entry name" value="Aldolase"/>
    <property type="match status" value="1"/>
</dbReference>
<gene>
    <name evidence="2" type="ORF">DESAM_22307</name>
</gene>
<accession>L0RCU5</accession>
<dbReference type="PATRIC" id="fig|1121451.3.peg.2527"/>
<dbReference type="KEGG" id="dhy:DESAM_22307"/>
<proteinExistence type="predicted"/>
<reference evidence="2 3" key="1">
    <citation type="submission" date="2012-10" db="EMBL/GenBank/DDBJ databases">
        <authorList>
            <person name="Genoscope - CEA"/>
        </authorList>
    </citation>
    <scope>NUCLEOTIDE SEQUENCE [LARGE SCALE GENOMIC DNA]</scope>
    <source>
        <strain evidence="3">AM13 / DSM 14728</strain>
    </source>
</reference>
<dbReference type="Gene3D" id="3.20.20.70">
    <property type="entry name" value="Aldolase class I"/>
    <property type="match status" value="1"/>
</dbReference>
<dbReference type="EMBL" id="FO203522">
    <property type="protein sequence ID" value="CCO24574.1"/>
    <property type="molecule type" value="Genomic_DNA"/>
</dbReference>
<dbReference type="HOGENOM" id="CLU_1382148_0_0_7"/>
<sequence length="203" mass="22107">MFRAGESCVKIFLESSSLFEVRKSVEYGLIDGVLLASEKREEPCVARDSDIKSIVQSVRGPVFVSVCGSTADEILVNSQQVLSMGPNTVLEIQVSLEGLKACNYLKNKDCSVNVCGITKTSQAVLAAISRAHFVSFNMSKLPASEKISCECLQESMNLLQKYNLKSEVIAYNFDEIAVPERAIEVGVDAVTLPYGKLIGLIET</sequence>
<keyword evidence="3" id="KW-1185">Reference proteome</keyword>
<name>L0RCU5_9BACT</name>
<dbReference type="AlphaFoldDB" id="L0RCU5"/>
<evidence type="ECO:0000256" key="1">
    <source>
        <dbReference type="ARBA" id="ARBA00023270"/>
    </source>
</evidence>
<evidence type="ECO:0000313" key="3">
    <source>
        <dbReference type="Proteomes" id="UP000010808"/>
    </source>
</evidence>
<dbReference type="GO" id="GO:0005975">
    <property type="term" value="P:carbohydrate metabolic process"/>
    <property type="evidence" value="ECO:0007669"/>
    <property type="project" value="InterPro"/>
</dbReference>
<keyword evidence="1" id="KW-0704">Schiff base</keyword>
<dbReference type="Proteomes" id="UP000010808">
    <property type="component" value="Chromosome"/>
</dbReference>
<dbReference type="InterPro" id="IPR013785">
    <property type="entry name" value="Aldolase_TIM"/>
</dbReference>
<evidence type="ECO:0000313" key="2">
    <source>
        <dbReference type="EMBL" id="CCO24574.1"/>
    </source>
</evidence>
<dbReference type="Pfam" id="PF00923">
    <property type="entry name" value="TAL_FSA"/>
    <property type="match status" value="1"/>
</dbReference>
<protein>
    <submittedName>
        <fullName evidence="2">Putative translaldolase</fullName>
    </submittedName>
</protein>
<dbReference type="InterPro" id="IPR001585">
    <property type="entry name" value="TAL/FSA"/>
</dbReference>